<accession>A0A8J4BPB8</accession>
<dbReference type="SMART" id="SM00829">
    <property type="entry name" value="PKS_ER"/>
    <property type="match status" value="1"/>
</dbReference>
<keyword evidence="1 2" id="KW-0556">Organic radical</keyword>
<evidence type="ECO:0000256" key="1">
    <source>
        <dbReference type="ARBA" id="ARBA00022818"/>
    </source>
</evidence>
<dbReference type="InterPro" id="IPR001150">
    <property type="entry name" value="Gly_radical"/>
</dbReference>
<dbReference type="SUPFAM" id="SSF51735">
    <property type="entry name" value="NAD(P)-binding Rossmann-fold domains"/>
    <property type="match status" value="1"/>
</dbReference>
<evidence type="ECO:0000259" key="4">
    <source>
        <dbReference type="PROSITE" id="PS51149"/>
    </source>
</evidence>
<feature type="domain" description="Glycine radical" evidence="4">
    <location>
        <begin position="1"/>
        <end position="104"/>
    </location>
</feature>
<dbReference type="PROSITE" id="PS51149">
    <property type="entry name" value="GLY_RADICAL_2"/>
    <property type="match status" value="1"/>
</dbReference>
<dbReference type="Pfam" id="PF00107">
    <property type="entry name" value="ADH_zinc_N"/>
    <property type="match status" value="1"/>
</dbReference>
<feature type="compositionally biased region" description="Gly residues" evidence="3">
    <location>
        <begin position="332"/>
        <end position="344"/>
    </location>
</feature>
<evidence type="ECO:0000313" key="6">
    <source>
        <dbReference type="Proteomes" id="UP000747399"/>
    </source>
</evidence>
<dbReference type="SUPFAM" id="SSF50129">
    <property type="entry name" value="GroES-like"/>
    <property type="match status" value="1"/>
</dbReference>
<gene>
    <name evidence="5" type="ORF">Vafri_19461</name>
</gene>
<dbReference type="InterPro" id="IPR011032">
    <property type="entry name" value="GroES-like_sf"/>
</dbReference>
<dbReference type="EMBL" id="BNCO01000078">
    <property type="protein sequence ID" value="GIL65765.1"/>
    <property type="molecule type" value="Genomic_DNA"/>
</dbReference>
<evidence type="ECO:0000313" key="5">
    <source>
        <dbReference type="EMBL" id="GIL65765.1"/>
    </source>
</evidence>
<dbReference type="AlphaFoldDB" id="A0A8J4BPB8"/>
<dbReference type="InterPro" id="IPR020843">
    <property type="entry name" value="ER"/>
</dbReference>
<dbReference type="PANTHER" id="PTHR43677:SF3">
    <property type="entry name" value="PROSTAGLANDIN REDUCTASE 3"/>
    <property type="match status" value="1"/>
</dbReference>
<feature type="region of interest" description="Disordered" evidence="3">
    <location>
        <begin position="323"/>
        <end position="359"/>
    </location>
</feature>
<comment type="caution">
    <text evidence="5">The sequence shown here is derived from an EMBL/GenBank/DDBJ whole genome shotgun (WGS) entry which is preliminary data.</text>
</comment>
<keyword evidence="6" id="KW-1185">Reference proteome</keyword>
<name>A0A8J4BPB8_9CHLO</name>
<organism evidence="5 6">
    <name type="scientific">Volvox africanus</name>
    <dbReference type="NCBI Taxonomy" id="51714"/>
    <lineage>
        <taxon>Eukaryota</taxon>
        <taxon>Viridiplantae</taxon>
        <taxon>Chlorophyta</taxon>
        <taxon>core chlorophytes</taxon>
        <taxon>Chlorophyceae</taxon>
        <taxon>CS clade</taxon>
        <taxon>Chlamydomonadales</taxon>
        <taxon>Volvocaceae</taxon>
        <taxon>Volvox</taxon>
    </lineage>
</organism>
<dbReference type="GO" id="GO:0016491">
    <property type="term" value="F:oxidoreductase activity"/>
    <property type="evidence" value="ECO:0007669"/>
    <property type="project" value="InterPro"/>
</dbReference>
<protein>
    <recommendedName>
        <fullName evidence="4">Glycine radical domain-containing protein</fullName>
    </recommendedName>
</protein>
<sequence>MQNSKSFHNAALQRSPADTHSLLRRISKYNSYLKTSSRSIHLELNCVSNTTGQTVGVPDLPATYKRLVARTCGASFRQVAAVQELPLQPPSSGEVLIRITHAGINGGCETFRARGEHAFAANRRLKDFPLGAEGAGVVVATGPDTGGSLKVGQRVAVNGAAAFSEYVNARPSYVTVVPEQVSNADAVALVLSGVTASAALEVTGQVQPGEVVAVTAAAGGTGHLAVQLAAAAGATVVAVVGGATKAAAVAALGAAHVVDYHRPDVVATLQGLFPQGLDVVYDGVGGTLRDQMLTCLGPSGRLLQVGYISEYPHTQQYRWEGQGDDARECADDGGGGGGGSGGSDGSSKSSRDGDGRVCSASTDCHGRATAGDIAPVSASQRTLEVRCVVPNLPFDATTTTAAAAPADVKPPPMMSLPSNAELFWGGLDVTLGQKRIIGQIWPKDLKAILRCRRRVFDLARRGQLRVLTDQGHGCRGVEGVPDAVDYMLRGGHIGKVVIEI</sequence>
<evidence type="ECO:0000256" key="3">
    <source>
        <dbReference type="SAM" id="MobiDB-lite"/>
    </source>
</evidence>
<dbReference type="InterPro" id="IPR051397">
    <property type="entry name" value="Zn-ADH-like_protein"/>
</dbReference>
<dbReference type="PANTHER" id="PTHR43677">
    <property type="entry name" value="SHORT-CHAIN DEHYDROGENASE/REDUCTASE"/>
    <property type="match status" value="1"/>
</dbReference>
<reference evidence="5" key="1">
    <citation type="journal article" date="2021" name="Proc. Natl. Acad. Sci. U.S.A.">
        <title>Three genomes in the algal genus Volvox reveal the fate of a haploid sex-determining region after a transition to homothallism.</title>
        <authorList>
            <person name="Yamamoto K."/>
            <person name="Hamaji T."/>
            <person name="Kawai-Toyooka H."/>
            <person name="Matsuzaki R."/>
            <person name="Takahashi F."/>
            <person name="Nishimura Y."/>
            <person name="Kawachi M."/>
            <person name="Noguchi H."/>
            <person name="Minakuchi Y."/>
            <person name="Umen J.G."/>
            <person name="Toyoda A."/>
            <person name="Nozaki H."/>
        </authorList>
    </citation>
    <scope>NUCLEOTIDE SEQUENCE</scope>
    <source>
        <strain evidence="5">NIES-3780</strain>
    </source>
</reference>
<dbReference type="InterPro" id="IPR013154">
    <property type="entry name" value="ADH-like_N"/>
</dbReference>
<dbReference type="Pfam" id="PF08240">
    <property type="entry name" value="ADH_N"/>
    <property type="match status" value="1"/>
</dbReference>
<dbReference type="GO" id="GO:0005739">
    <property type="term" value="C:mitochondrion"/>
    <property type="evidence" value="ECO:0007669"/>
    <property type="project" value="TreeGrafter"/>
</dbReference>
<feature type="modified residue" description="Glycine radical" evidence="2">
    <location>
        <position position="73"/>
    </location>
</feature>
<dbReference type="InterPro" id="IPR013149">
    <property type="entry name" value="ADH-like_C"/>
</dbReference>
<dbReference type="Gene3D" id="3.90.180.10">
    <property type="entry name" value="Medium-chain alcohol dehydrogenases, catalytic domain"/>
    <property type="match status" value="1"/>
</dbReference>
<dbReference type="Proteomes" id="UP000747399">
    <property type="component" value="Unassembled WGS sequence"/>
</dbReference>
<proteinExistence type="predicted"/>
<dbReference type="Gene3D" id="3.40.50.720">
    <property type="entry name" value="NAD(P)-binding Rossmann-like Domain"/>
    <property type="match status" value="1"/>
</dbReference>
<evidence type="ECO:0000256" key="2">
    <source>
        <dbReference type="PROSITE-ProRule" id="PRU00493"/>
    </source>
</evidence>
<dbReference type="InterPro" id="IPR036291">
    <property type="entry name" value="NAD(P)-bd_dom_sf"/>
</dbReference>